<gene>
    <name evidence="2" type="ORF">DC094_01590</name>
</gene>
<proteinExistence type="predicted"/>
<sequence length="61" mass="7115">MNESPKNGDHRLERKFKGKQMGLMGRLLSKWQKQSAQMQIFSVLFKIAAIFFIIFKPSTIL</sequence>
<evidence type="ECO:0000313" key="3">
    <source>
        <dbReference type="Proteomes" id="UP000244906"/>
    </source>
</evidence>
<dbReference type="Proteomes" id="UP000244906">
    <property type="component" value="Unassembled WGS sequence"/>
</dbReference>
<evidence type="ECO:0000313" key="2">
    <source>
        <dbReference type="EMBL" id="PVZ71746.1"/>
    </source>
</evidence>
<evidence type="ECO:0000256" key="1">
    <source>
        <dbReference type="SAM" id="Phobius"/>
    </source>
</evidence>
<keyword evidence="1" id="KW-0472">Membrane</keyword>
<accession>A0A2V1GY90</accession>
<keyword evidence="3" id="KW-1185">Reference proteome</keyword>
<comment type="caution">
    <text evidence="2">The sequence shown here is derived from an EMBL/GenBank/DDBJ whole genome shotgun (WGS) entry which is preliminary data.</text>
</comment>
<organism evidence="2 3">
    <name type="scientific">Pelagibaculum spongiae</name>
    <dbReference type="NCBI Taxonomy" id="2080658"/>
    <lineage>
        <taxon>Bacteria</taxon>
        <taxon>Pseudomonadati</taxon>
        <taxon>Pseudomonadota</taxon>
        <taxon>Gammaproteobacteria</taxon>
        <taxon>Oceanospirillales</taxon>
        <taxon>Pelagibaculum</taxon>
    </lineage>
</organism>
<name>A0A2V1GY90_9GAMM</name>
<reference evidence="2 3" key="1">
    <citation type="submission" date="2018-04" db="EMBL/GenBank/DDBJ databases">
        <title>Thalassorhabdus spongiae gen. nov., sp. nov., isolated from a marine sponge in South-West Iceland.</title>
        <authorList>
            <person name="Knobloch S."/>
            <person name="Daussin A."/>
            <person name="Johannsson R."/>
            <person name="Marteinsson V.T."/>
        </authorList>
    </citation>
    <scope>NUCLEOTIDE SEQUENCE [LARGE SCALE GENOMIC DNA]</scope>
    <source>
        <strain evidence="2 3">Hp12</strain>
    </source>
</reference>
<dbReference type="AlphaFoldDB" id="A0A2V1GY90"/>
<dbReference type="EMBL" id="QDDL01000001">
    <property type="protein sequence ID" value="PVZ71746.1"/>
    <property type="molecule type" value="Genomic_DNA"/>
</dbReference>
<protein>
    <submittedName>
        <fullName evidence="2">Uncharacterized protein</fullName>
    </submittedName>
</protein>
<feature type="transmembrane region" description="Helical" evidence="1">
    <location>
        <begin position="36"/>
        <end position="55"/>
    </location>
</feature>
<keyword evidence="1" id="KW-1133">Transmembrane helix</keyword>
<keyword evidence="1" id="KW-0812">Transmembrane</keyword>